<dbReference type="InterPro" id="IPR011033">
    <property type="entry name" value="PRC_barrel-like_sf"/>
</dbReference>
<protein>
    <submittedName>
        <fullName evidence="2">YlmC/YmxH family sporulation protein</fullName>
    </submittedName>
</protein>
<accession>A0ABS6EZZ9</accession>
<proteinExistence type="predicted"/>
<dbReference type="Pfam" id="PF05239">
    <property type="entry name" value="PRC"/>
    <property type="match status" value="1"/>
</dbReference>
<reference evidence="2 3" key="1">
    <citation type="submission" date="2021-06" db="EMBL/GenBank/DDBJ databases">
        <authorList>
            <person name="Sun Q."/>
            <person name="Li D."/>
        </authorList>
    </citation>
    <scope>NUCLEOTIDE SEQUENCE [LARGE SCALE GENOMIC DNA]</scope>
    <source>
        <strain evidence="2 3">MSJ-4</strain>
    </source>
</reference>
<dbReference type="EMBL" id="JAHLQL010000001">
    <property type="protein sequence ID" value="MBU5590917.1"/>
    <property type="molecule type" value="Genomic_DNA"/>
</dbReference>
<organism evidence="2 3">
    <name type="scientific">Clostridium simiarum</name>
    <dbReference type="NCBI Taxonomy" id="2841506"/>
    <lineage>
        <taxon>Bacteria</taxon>
        <taxon>Bacillati</taxon>
        <taxon>Bacillota</taxon>
        <taxon>Clostridia</taxon>
        <taxon>Eubacteriales</taxon>
        <taxon>Clostridiaceae</taxon>
        <taxon>Clostridium</taxon>
    </lineage>
</organism>
<keyword evidence="3" id="KW-1185">Reference proteome</keyword>
<dbReference type="PANTHER" id="PTHR40061:SF1">
    <property type="entry name" value="SPORULATION PROTEIN YLMC-RELATED"/>
    <property type="match status" value="1"/>
</dbReference>
<dbReference type="RefSeq" id="WP_032121828.1">
    <property type="nucleotide sequence ID" value="NZ_JAHLQL010000001.1"/>
</dbReference>
<sequence length="87" mass="10151">MELDMHSINNIRSMEVIDINTGIKLGYIRDIKIDCENYKILSVLVPIQKNSWFSKMDTIEIPWEKILKVGVDVILVDNDKIEQEEES</sequence>
<evidence type="ECO:0000259" key="1">
    <source>
        <dbReference type="Pfam" id="PF05239"/>
    </source>
</evidence>
<dbReference type="InterPro" id="IPR014238">
    <property type="entry name" value="Spore_YlmC/YmxH"/>
</dbReference>
<comment type="caution">
    <text evidence="2">The sequence shown here is derived from an EMBL/GenBank/DDBJ whole genome shotgun (WGS) entry which is preliminary data.</text>
</comment>
<gene>
    <name evidence="2" type="ORF">KQI89_04005</name>
</gene>
<dbReference type="Gene3D" id="2.30.30.240">
    <property type="entry name" value="PRC-barrel domain"/>
    <property type="match status" value="1"/>
</dbReference>
<dbReference type="Proteomes" id="UP000736583">
    <property type="component" value="Unassembled WGS sequence"/>
</dbReference>
<dbReference type="NCBIfam" id="TIGR02888">
    <property type="entry name" value="spore_YlmC_YmxH"/>
    <property type="match status" value="1"/>
</dbReference>
<evidence type="ECO:0000313" key="3">
    <source>
        <dbReference type="Proteomes" id="UP000736583"/>
    </source>
</evidence>
<dbReference type="SUPFAM" id="SSF50346">
    <property type="entry name" value="PRC-barrel domain"/>
    <property type="match status" value="1"/>
</dbReference>
<dbReference type="PANTHER" id="PTHR40061">
    <property type="entry name" value="SPORULATION PROTEIN YLMC-RELATED"/>
    <property type="match status" value="1"/>
</dbReference>
<evidence type="ECO:0000313" key="2">
    <source>
        <dbReference type="EMBL" id="MBU5590917.1"/>
    </source>
</evidence>
<name>A0ABS6EZZ9_9CLOT</name>
<dbReference type="InterPro" id="IPR027275">
    <property type="entry name" value="PRC-brl_dom"/>
</dbReference>
<feature type="domain" description="PRC-barrel" evidence="1">
    <location>
        <begin position="4"/>
        <end position="81"/>
    </location>
</feature>